<dbReference type="EMBL" id="LR796219">
    <property type="protein sequence ID" value="CAB4128241.1"/>
    <property type="molecule type" value="Genomic_DNA"/>
</dbReference>
<evidence type="ECO:0000313" key="1">
    <source>
        <dbReference type="EMBL" id="CAB4128241.1"/>
    </source>
</evidence>
<organism evidence="1">
    <name type="scientific">uncultured Caudovirales phage</name>
    <dbReference type="NCBI Taxonomy" id="2100421"/>
    <lineage>
        <taxon>Viruses</taxon>
        <taxon>Duplodnaviria</taxon>
        <taxon>Heunggongvirae</taxon>
        <taxon>Uroviricota</taxon>
        <taxon>Caudoviricetes</taxon>
        <taxon>Peduoviridae</taxon>
        <taxon>Maltschvirus</taxon>
        <taxon>Maltschvirus maltsch</taxon>
    </lineage>
</organism>
<accession>A0A6J5L1S9</accession>
<sequence length="59" mass="7079">MRFNEDWLINQYELRLKKYKDMFSGTSINESEVSKYRALIIATEEFIKDLNDLKESENA</sequence>
<dbReference type="EMBL" id="LR796281">
    <property type="protein sequence ID" value="CAB4134009.1"/>
    <property type="molecule type" value="Genomic_DNA"/>
</dbReference>
<gene>
    <name evidence="1" type="ORF">UFOVP104_25</name>
    <name evidence="2" type="ORF">UFOVP271_5</name>
</gene>
<reference evidence="1" key="1">
    <citation type="submission" date="2020-04" db="EMBL/GenBank/DDBJ databases">
        <authorList>
            <person name="Chiriac C."/>
            <person name="Salcher M."/>
            <person name="Ghai R."/>
            <person name="Kavagutti S V."/>
        </authorList>
    </citation>
    <scope>NUCLEOTIDE SEQUENCE</scope>
</reference>
<protein>
    <submittedName>
        <fullName evidence="1">Uncharacterized protein</fullName>
    </submittedName>
</protein>
<proteinExistence type="predicted"/>
<evidence type="ECO:0000313" key="2">
    <source>
        <dbReference type="EMBL" id="CAB4134009.1"/>
    </source>
</evidence>
<name>A0A6J5L1S9_9CAUD</name>